<reference evidence="1" key="1">
    <citation type="submission" date="2023-06" db="EMBL/GenBank/DDBJ databases">
        <authorList>
            <consortium name="Lawrence Berkeley National Laboratory"/>
            <person name="Ahrendt S."/>
            <person name="Sahu N."/>
            <person name="Indic B."/>
            <person name="Wong-Bajracharya J."/>
            <person name="Merenyi Z."/>
            <person name="Ke H.-M."/>
            <person name="Monk M."/>
            <person name="Kocsube S."/>
            <person name="Drula E."/>
            <person name="Lipzen A."/>
            <person name="Balint B."/>
            <person name="Henrissat B."/>
            <person name="Andreopoulos B."/>
            <person name="Martin F.M."/>
            <person name="Harder C.B."/>
            <person name="Rigling D."/>
            <person name="Ford K.L."/>
            <person name="Foster G.D."/>
            <person name="Pangilinan J."/>
            <person name="Papanicolaou A."/>
            <person name="Barry K."/>
            <person name="LaButti K."/>
            <person name="Viragh M."/>
            <person name="Koriabine M."/>
            <person name="Yan M."/>
            <person name="Riley R."/>
            <person name="Champramary S."/>
            <person name="Plett K.L."/>
            <person name="Tsai I.J."/>
            <person name="Slot J."/>
            <person name="Sipos G."/>
            <person name="Plett J."/>
            <person name="Nagy L.G."/>
            <person name="Grigoriev I.V."/>
        </authorList>
    </citation>
    <scope>NUCLEOTIDE SEQUENCE</scope>
    <source>
        <strain evidence="1">FPL87.14</strain>
    </source>
</reference>
<keyword evidence="2" id="KW-1185">Reference proteome</keyword>
<gene>
    <name evidence="1" type="ORF">EV421DRAFT_999987</name>
</gene>
<dbReference type="AlphaFoldDB" id="A0AA39J9E6"/>
<dbReference type="Proteomes" id="UP001175226">
    <property type="component" value="Unassembled WGS sequence"/>
</dbReference>
<dbReference type="EMBL" id="JAUEPT010000046">
    <property type="protein sequence ID" value="KAK0437880.1"/>
    <property type="molecule type" value="Genomic_DNA"/>
</dbReference>
<name>A0AA39J9E6_9AGAR</name>
<organism evidence="1 2">
    <name type="scientific">Armillaria borealis</name>
    <dbReference type="NCBI Taxonomy" id="47425"/>
    <lineage>
        <taxon>Eukaryota</taxon>
        <taxon>Fungi</taxon>
        <taxon>Dikarya</taxon>
        <taxon>Basidiomycota</taxon>
        <taxon>Agaricomycotina</taxon>
        <taxon>Agaricomycetes</taxon>
        <taxon>Agaricomycetidae</taxon>
        <taxon>Agaricales</taxon>
        <taxon>Marasmiineae</taxon>
        <taxon>Physalacriaceae</taxon>
        <taxon>Armillaria</taxon>
    </lineage>
</organism>
<proteinExistence type="predicted"/>
<sequence length="235" mass="27225">MSSAYLMKTAEADFGRIEHGCLRACRVLLRQSRLRWHLSSHIQSCWLFQDTLFSPSRTNTRYEHGILHKTCNTVSGFRCIRGRYLLGMLRPQHVSFTAYFERNYNAKIQVRPIPDAPRRSRAQPTPDDQRVKASIDNQGIEGYTDVNVETSLQVYALLAFSSLSWLQLLVSSHRSEGDISLYHTSIYDDRHPHSLSYDINLRCLETIGIRPWRIFRKSPLCEICLARHVASTLRQ</sequence>
<evidence type="ECO:0000313" key="1">
    <source>
        <dbReference type="EMBL" id="KAK0437880.1"/>
    </source>
</evidence>
<evidence type="ECO:0000313" key="2">
    <source>
        <dbReference type="Proteomes" id="UP001175226"/>
    </source>
</evidence>
<accession>A0AA39J9E6</accession>
<comment type="caution">
    <text evidence="1">The sequence shown here is derived from an EMBL/GenBank/DDBJ whole genome shotgun (WGS) entry which is preliminary data.</text>
</comment>
<protein>
    <submittedName>
        <fullName evidence="1">Uncharacterized protein</fullName>
    </submittedName>
</protein>